<gene>
    <name evidence="2" type="ORF">CLHUN_09440</name>
</gene>
<feature type="domain" description="Peptidase S74" evidence="1">
    <location>
        <begin position="756"/>
        <end position="849"/>
    </location>
</feature>
<reference evidence="2 3" key="1">
    <citation type="submission" date="2017-03" db="EMBL/GenBank/DDBJ databases">
        <title>Genome sequence of Clostridium hungatei DSM 14427.</title>
        <authorList>
            <person name="Poehlein A."/>
            <person name="Daniel R."/>
        </authorList>
    </citation>
    <scope>NUCLEOTIDE SEQUENCE [LARGE SCALE GENOMIC DNA]</scope>
    <source>
        <strain evidence="2 3">DSM 14427</strain>
    </source>
</reference>
<evidence type="ECO:0000313" key="2">
    <source>
        <dbReference type="EMBL" id="OPX45565.1"/>
    </source>
</evidence>
<dbReference type="Pfam" id="PF13884">
    <property type="entry name" value="Peptidase_S74"/>
    <property type="match status" value="1"/>
</dbReference>
<sequence>MGKELKRMRYFDGLLLDAEDYKLDQNYQKRLQQLHNRYLHTWGIVAGLEVEPSVQYLKVAVKEGIAINQVQDSNGESTSQYIYITDKHPDSIIDLSPFSAGDDIYIFVSYEEELMDKDDLEKGKGQEIHIYERGRIKYAMVKPKDDKANVILARVQMKLVDNKKYLGKDCIFETQPDGTQLRRYAGPAGRVLAIEKIIFKLTEDIKGMPFIKAVDRGNAGTGLEVNALKANFSGSVNVAGDLIVNGKLQNDDAKANELLISNCFVQVNSRPEEGEWKPQDGGLEVYRGDSTDSPDARLVWSETDKKWKIGLGSNLWDIAYGPVWERLIKSDIADELHKHSVLSYPGGNALEADASGNLAVKGNLCLGDKTMLLRTSDNTAHGLGWFGSDKLFAGINVDGPVLYGLKGGIMGTTDGGQRPIISWNSLGNVGIDTPSPKDDKLEVTGSLRILSQSNPVRFTSMWSGFPDGNKNCAEISNDTSYHKALMIVGNQSAGQGRKVAIWDRLDVNGFLYVNGNMQLTQALTPSAGSGRNGIIFPSDPGGGSGDSAWLKYYARSGEACTFEIGTSNDANDHISLMASGNLGVGTLNPNDKLDVSGWMRVLSGSNPLRFTSSWSGFPDQAGNQAEICNDTTNYKSLMIVGNKSSGSRKVSIWDRLDVNGTTQVNGDIQTVCAIVPSVGSGDNNGITFPKNYYGGTGDAAWIKYYSDLNRGGGENMTLEIGISNDVGTGGYYGGGDRIRLYATGGVYVDGYFYYSSSRELKENINSLSTKKAKEILEGMNPVSFNFKGDSEKTTLGFIAEDMPDAVAANDQKAISPMEIIAVLTSVVKDQRKSINKMQQDLDKMAAGRN</sequence>
<evidence type="ECO:0000313" key="3">
    <source>
        <dbReference type="Proteomes" id="UP000191554"/>
    </source>
</evidence>
<evidence type="ECO:0000259" key="1">
    <source>
        <dbReference type="PROSITE" id="PS51688"/>
    </source>
</evidence>
<dbReference type="PROSITE" id="PS51688">
    <property type="entry name" value="ICA"/>
    <property type="match status" value="1"/>
</dbReference>
<dbReference type="InterPro" id="IPR030392">
    <property type="entry name" value="S74_ICA"/>
</dbReference>
<dbReference type="AlphaFoldDB" id="A0A1V4SQ25"/>
<name>A0A1V4SQ25_RUMHU</name>
<protein>
    <recommendedName>
        <fullName evidence="1">Peptidase S74 domain-containing protein</fullName>
    </recommendedName>
</protein>
<organism evidence="2 3">
    <name type="scientific">Ruminiclostridium hungatei</name>
    <name type="common">Clostridium hungatei</name>
    <dbReference type="NCBI Taxonomy" id="48256"/>
    <lineage>
        <taxon>Bacteria</taxon>
        <taxon>Bacillati</taxon>
        <taxon>Bacillota</taxon>
        <taxon>Clostridia</taxon>
        <taxon>Eubacteriales</taxon>
        <taxon>Oscillospiraceae</taxon>
        <taxon>Ruminiclostridium</taxon>
    </lineage>
</organism>
<accession>A0A1V4SQ25</accession>
<dbReference type="STRING" id="48256.CLHUN_09440"/>
<dbReference type="Proteomes" id="UP000191554">
    <property type="component" value="Unassembled WGS sequence"/>
</dbReference>
<dbReference type="RefSeq" id="WP_080063388.1">
    <property type="nucleotide sequence ID" value="NZ_MZGX01000004.1"/>
</dbReference>
<keyword evidence="3" id="KW-1185">Reference proteome</keyword>
<comment type="caution">
    <text evidence="2">The sequence shown here is derived from an EMBL/GenBank/DDBJ whole genome shotgun (WGS) entry which is preliminary data.</text>
</comment>
<dbReference type="EMBL" id="MZGX01000004">
    <property type="protein sequence ID" value="OPX45565.1"/>
    <property type="molecule type" value="Genomic_DNA"/>
</dbReference>
<proteinExistence type="predicted"/>
<dbReference type="OrthoDB" id="2655407at2"/>